<dbReference type="PANTHER" id="PTHR46401:SF2">
    <property type="entry name" value="GLYCOSYLTRANSFERASE WBBK-RELATED"/>
    <property type="match status" value="1"/>
</dbReference>
<evidence type="ECO:0000256" key="2">
    <source>
        <dbReference type="ARBA" id="ARBA00022679"/>
    </source>
</evidence>
<reference evidence="5 6" key="1">
    <citation type="submission" date="2019-06" db="EMBL/GenBank/DDBJ databases">
        <title>Genome sequencing of plant associated microbes to promote plant fitness in Sorghum bicolor and Oryza sativa.</title>
        <authorList>
            <person name="Coleman-Derr D."/>
        </authorList>
    </citation>
    <scope>NUCLEOTIDE SEQUENCE [LARGE SCALE GENOMIC DNA]</scope>
    <source>
        <strain evidence="5 6">KV-663</strain>
    </source>
</reference>
<dbReference type="EMBL" id="VFPM01000002">
    <property type="protein sequence ID" value="TQM61694.1"/>
    <property type="molecule type" value="Genomic_DNA"/>
</dbReference>
<evidence type="ECO:0000259" key="3">
    <source>
        <dbReference type="Pfam" id="PF00534"/>
    </source>
</evidence>
<accession>A0A543HTT3</accession>
<evidence type="ECO:0000313" key="5">
    <source>
        <dbReference type="EMBL" id="TQM61694.1"/>
    </source>
</evidence>
<feature type="domain" description="Glycosyltransferase subfamily 4-like N-terminal" evidence="4">
    <location>
        <begin position="91"/>
        <end position="155"/>
    </location>
</feature>
<dbReference type="SUPFAM" id="SSF53756">
    <property type="entry name" value="UDP-Glycosyltransferase/glycogen phosphorylase"/>
    <property type="match status" value="1"/>
</dbReference>
<dbReference type="PANTHER" id="PTHR46401">
    <property type="entry name" value="GLYCOSYLTRANSFERASE WBBK-RELATED"/>
    <property type="match status" value="1"/>
</dbReference>
<dbReference type="Pfam" id="PF13439">
    <property type="entry name" value="Glyco_transf_4"/>
    <property type="match status" value="1"/>
</dbReference>
<comment type="caution">
    <text evidence="5">The sequence shown here is derived from an EMBL/GenBank/DDBJ whole genome shotgun (WGS) entry which is preliminary data.</text>
</comment>
<dbReference type="GO" id="GO:0009103">
    <property type="term" value="P:lipopolysaccharide biosynthetic process"/>
    <property type="evidence" value="ECO:0007669"/>
    <property type="project" value="TreeGrafter"/>
</dbReference>
<keyword evidence="6" id="KW-1185">Reference proteome</keyword>
<keyword evidence="1" id="KW-0328">Glycosyltransferase</keyword>
<dbReference type="InterPro" id="IPR028098">
    <property type="entry name" value="Glyco_trans_4-like_N"/>
</dbReference>
<dbReference type="CDD" id="cd03801">
    <property type="entry name" value="GT4_PimA-like"/>
    <property type="match status" value="1"/>
</dbReference>
<dbReference type="OrthoDB" id="9765330at2"/>
<proteinExistence type="predicted"/>
<sequence length="358" mass="36713">MTDLDVIVPAVIDDPTRPSGGNTYDRRVLAGLADLGWAVREHRVEGAWPQPDAAALAGLATVVAGVPSGGLLLVDGLVASCADSVLVPAAGRLRLVVLVHLALGSTDPAAGPGERRVLAAARAVVTTSDWTRRSLLEAYGLSPSVVHVAAPGVDEAAVSPGTASGGELLCVAAVTPAKGHLDLVAALALVADQPWSCVLAGALTLDLRHVAEVRDRLARVGVADRVRLVGPLAGAALEQAYAAADLLVLPSLAETYGMVVTEALARGIPVVATSVGGVPEALGDTADGRPGLLVPPGDVEALAGALRSWLADPALRDRLRNRALERRRGLAGWHRTAELVSRVLSDVRGEVRDDVRGG</sequence>
<dbReference type="Gene3D" id="3.40.50.2000">
    <property type="entry name" value="Glycogen Phosphorylase B"/>
    <property type="match status" value="2"/>
</dbReference>
<evidence type="ECO:0000259" key="4">
    <source>
        <dbReference type="Pfam" id="PF13439"/>
    </source>
</evidence>
<organism evidence="5 6">
    <name type="scientific">Humibacillus xanthopallidus</name>
    <dbReference type="NCBI Taxonomy" id="412689"/>
    <lineage>
        <taxon>Bacteria</taxon>
        <taxon>Bacillati</taxon>
        <taxon>Actinomycetota</taxon>
        <taxon>Actinomycetes</taxon>
        <taxon>Micrococcales</taxon>
        <taxon>Intrasporangiaceae</taxon>
        <taxon>Humibacillus</taxon>
    </lineage>
</organism>
<dbReference type="Pfam" id="PF00534">
    <property type="entry name" value="Glycos_transf_1"/>
    <property type="match status" value="1"/>
</dbReference>
<feature type="domain" description="Glycosyl transferase family 1" evidence="3">
    <location>
        <begin position="168"/>
        <end position="324"/>
    </location>
</feature>
<evidence type="ECO:0000256" key="1">
    <source>
        <dbReference type="ARBA" id="ARBA00022676"/>
    </source>
</evidence>
<dbReference type="Proteomes" id="UP000316747">
    <property type="component" value="Unassembled WGS sequence"/>
</dbReference>
<dbReference type="AlphaFoldDB" id="A0A543HTT3"/>
<dbReference type="GO" id="GO:0016757">
    <property type="term" value="F:glycosyltransferase activity"/>
    <property type="evidence" value="ECO:0007669"/>
    <property type="project" value="UniProtKB-KW"/>
</dbReference>
<name>A0A543HTT3_9MICO</name>
<keyword evidence="2 5" id="KW-0808">Transferase</keyword>
<dbReference type="InterPro" id="IPR001296">
    <property type="entry name" value="Glyco_trans_1"/>
</dbReference>
<protein>
    <submittedName>
        <fullName evidence="5">Glycosyl transferase family 4</fullName>
    </submittedName>
</protein>
<dbReference type="RefSeq" id="WP_141843468.1">
    <property type="nucleotide sequence ID" value="NZ_VFPM01000002.1"/>
</dbReference>
<gene>
    <name evidence="5" type="ORF">FBY41_1705</name>
</gene>
<evidence type="ECO:0000313" key="6">
    <source>
        <dbReference type="Proteomes" id="UP000316747"/>
    </source>
</evidence>